<evidence type="ECO:0000256" key="2">
    <source>
        <dbReference type="ARBA" id="ARBA00005752"/>
    </source>
</evidence>
<dbReference type="GO" id="GO:0004066">
    <property type="term" value="F:asparagine synthase (glutamine-hydrolyzing) activity"/>
    <property type="evidence" value="ECO:0007669"/>
    <property type="project" value="UniProtKB-EC"/>
</dbReference>
<dbReference type="InterPro" id="IPR033738">
    <property type="entry name" value="AsnB_N"/>
</dbReference>
<dbReference type="AlphaFoldDB" id="F0S9P5"/>
<dbReference type="InterPro" id="IPR006426">
    <property type="entry name" value="Asn_synth_AEB"/>
</dbReference>
<evidence type="ECO:0000256" key="10">
    <source>
        <dbReference type="PIRSR" id="PIRSR001589-3"/>
    </source>
</evidence>
<keyword evidence="12" id="KW-0436">Ligase</keyword>
<feature type="domain" description="Glutamine amidotransferase type-2" evidence="11">
    <location>
        <begin position="2"/>
        <end position="202"/>
    </location>
</feature>
<dbReference type="OrthoDB" id="9763290at2"/>
<dbReference type="Gene3D" id="3.60.20.10">
    <property type="entry name" value="Glutamine Phosphoribosylpyrophosphate, subunit 1, domain 1"/>
    <property type="match status" value="1"/>
</dbReference>
<dbReference type="InterPro" id="IPR017932">
    <property type="entry name" value="GATase_2_dom"/>
</dbReference>
<dbReference type="SUPFAM" id="SSF52402">
    <property type="entry name" value="Adenine nucleotide alpha hydrolases-like"/>
    <property type="match status" value="1"/>
</dbReference>
<feature type="binding site" evidence="9">
    <location>
        <position position="91"/>
    </location>
    <ligand>
        <name>L-glutamine</name>
        <dbReference type="ChEBI" id="CHEBI:58359"/>
    </ligand>
</feature>
<dbReference type="InterPro" id="IPR001962">
    <property type="entry name" value="Asn_synthase"/>
</dbReference>
<dbReference type="STRING" id="762903.Pedsa_0829"/>
<feature type="site" description="Important for beta-aspartyl-AMP intermediate formation" evidence="10">
    <location>
        <position position="355"/>
    </location>
</feature>
<evidence type="ECO:0000256" key="4">
    <source>
        <dbReference type="ARBA" id="ARBA00022741"/>
    </source>
</evidence>
<dbReference type="Gene3D" id="3.40.50.620">
    <property type="entry name" value="HUPs"/>
    <property type="match status" value="1"/>
</dbReference>
<dbReference type="GO" id="GO:0005829">
    <property type="term" value="C:cytosol"/>
    <property type="evidence" value="ECO:0007669"/>
    <property type="project" value="TreeGrafter"/>
</dbReference>
<protein>
    <recommendedName>
        <fullName evidence="3">asparagine synthase (glutamine-hydrolyzing)</fullName>
        <ecNumber evidence="3">6.3.5.4</ecNumber>
    </recommendedName>
</protein>
<dbReference type="Pfam" id="PF13537">
    <property type="entry name" value="GATase_7"/>
    <property type="match status" value="1"/>
</dbReference>
<sequence>MCGIFGTLNFSASHRAPEIFCGLYHRGPNDRGLYKNDNVELFHTRLAIQDLSEQGKQPMRQDHVVIVFNGEIYNHLELRKKYNLQAESNSDTQTILMLYKKLGMQMLKEFDGMFAFALYDEQKKQLFLARDRAGKRPLYVYQKGDSLVFSSELNTLYKITKPCVNYESLSSYLYIGYHYKQDTPYKEVIDLQAGSYLQIDTVSCKSNSIRWFDISQHYFKSNNIKYPDAITELDAKLNLAVKRRIESSDLDVGCFLSGGIDSGLVTAIASGYKEKLKTFTVKLDGAYDESALAYEVANKYATEHTVVDITFDDLNQNIEKILINYGEPFCDSSAIPSYYVAKAAKQHITVVLNGDGADELFGGYRRYVPFRYFDFFNTSALSKYTFKSLLNILPIANEKKSRYNYFYRMLKFASYRKDIELYTSASYDLLVGFEKYFVTQPNLGEIENDLLRYKQYNLSSLSKILLIDFEAILFSDMLPKMDIATMSNSLEGRSPFLSKEILEFAPGLEDNFKINNLQTKKILRDLSQKYLPDNLINQPKRGFEVPLKRWMDTQLKEIVNDYLLSKGALYPSLVNKNFIHDLMNRKIKISDERRAKILYNIFALEVWHKNLKSNVVSHDTTFYKSQNLQLT</sequence>
<dbReference type="PANTHER" id="PTHR43284">
    <property type="entry name" value="ASPARAGINE SYNTHETASE (GLUTAMINE-HYDROLYZING)"/>
    <property type="match status" value="1"/>
</dbReference>
<keyword evidence="13" id="KW-1185">Reference proteome</keyword>
<dbReference type="GO" id="GO:0005524">
    <property type="term" value="F:ATP binding"/>
    <property type="evidence" value="ECO:0007669"/>
    <property type="project" value="UniProtKB-KW"/>
</dbReference>
<reference evidence="12 13" key="1">
    <citation type="journal article" date="2011" name="Stand. Genomic Sci.">
        <title>Complete genome sequence of the gliding, heparinolytic Pedobacter saltans type strain (113).</title>
        <authorList>
            <person name="Liolios K."/>
            <person name="Sikorski J."/>
            <person name="Lu M."/>
            <person name="Nolan M."/>
            <person name="Lapidus A."/>
            <person name="Lucas S."/>
            <person name="Hammon N."/>
            <person name="Deshpande S."/>
            <person name="Cheng J.F."/>
            <person name="Tapia R."/>
            <person name="Han C."/>
            <person name="Goodwin L."/>
            <person name="Pitluck S."/>
            <person name="Huntemann M."/>
            <person name="Ivanova N."/>
            <person name="Pagani I."/>
            <person name="Mavromatis K."/>
            <person name="Ovchinikova G."/>
            <person name="Pati A."/>
            <person name="Chen A."/>
            <person name="Palaniappan K."/>
            <person name="Land M."/>
            <person name="Hauser L."/>
            <person name="Brambilla E.M."/>
            <person name="Kotsyurbenko O."/>
            <person name="Rohde M."/>
            <person name="Tindall B.J."/>
            <person name="Abt B."/>
            <person name="Goker M."/>
            <person name="Detter J.C."/>
            <person name="Woyke T."/>
            <person name="Bristow J."/>
            <person name="Eisen J.A."/>
            <person name="Markowitz V."/>
            <person name="Hugenholtz P."/>
            <person name="Klenk H.P."/>
            <person name="Kyrpides N.C."/>
        </authorList>
    </citation>
    <scope>NUCLEOTIDE SEQUENCE [LARGE SCALE GENOMIC DNA]</scope>
    <source>
        <strain evidence="13">ATCC 51119 / DSM 12145 / JCM 21818 / LMG 10337 / NBRC 100064 / NCIMB 13643</strain>
    </source>
</reference>
<evidence type="ECO:0000313" key="12">
    <source>
        <dbReference type="EMBL" id="ADY51401.1"/>
    </source>
</evidence>
<dbReference type="PROSITE" id="PS51278">
    <property type="entry name" value="GATASE_TYPE_2"/>
    <property type="match status" value="1"/>
</dbReference>
<reference evidence="13" key="2">
    <citation type="submission" date="2011-02" db="EMBL/GenBank/DDBJ databases">
        <title>The complete genome of Pedobacter saltans DSM 12145.</title>
        <authorList>
            <consortium name="US DOE Joint Genome Institute (JGI-PGF)"/>
            <person name="Lucas S."/>
            <person name="Copeland A."/>
            <person name="Lapidus A."/>
            <person name="Bruce D."/>
            <person name="Goodwin L."/>
            <person name="Pitluck S."/>
            <person name="Kyrpides N."/>
            <person name="Mavromatis K."/>
            <person name="Pagani I."/>
            <person name="Ivanova N."/>
            <person name="Ovchinnikova G."/>
            <person name="Lu M."/>
            <person name="Detter J.C."/>
            <person name="Han C."/>
            <person name="Land M."/>
            <person name="Hauser L."/>
            <person name="Markowitz V."/>
            <person name="Cheng J.-F."/>
            <person name="Hugenholtz P."/>
            <person name="Woyke T."/>
            <person name="Wu D."/>
            <person name="Tindall B."/>
            <person name="Pomrenke H.G."/>
            <person name="Brambilla E."/>
            <person name="Klenk H.-P."/>
            <person name="Eisen J.A."/>
        </authorList>
    </citation>
    <scope>NUCLEOTIDE SEQUENCE [LARGE SCALE GENOMIC DNA]</scope>
    <source>
        <strain evidence="13">ATCC 51119 / DSM 12145 / JCM 21818 / LMG 10337 / NBRC 100064 / NCIMB 13643</strain>
    </source>
</reference>
<dbReference type="EMBL" id="CP002545">
    <property type="protein sequence ID" value="ADY51401.1"/>
    <property type="molecule type" value="Genomic_DNA"/>
</dbReference>
<evidence type="ECO:0000256" key="7">
    <source>
        <dbReference type="ARBA" id="ARBA00048741"/>
    </source>
</evidence>
<dbReference type="CDD" id="cd01991">
    <property type="entry name" value="Asn_synthase_B_C"/>
    <property type="match status" value="1"/>
</dbReference>
<comment type="pathway">
    <text evidence="1">Amino-acid biosynthesis; L-asparagine biosynthesis; L-asparagine from L-aspartate (L-Gln route): step 1/1.</text>
</comment>
<evidence type="ECO:0000256" key="5">
    <source>
        <dbReference type="ARBA" id="ARBA00022840"/>
    </source>
</evidence>
<evidence type="ECO:0000256" key="8">
    <source>
        <dbReference type="PIRSR" id="PIRSR001589-1"/>
    </source>
</evidence>
<dbReference type="PIRSF" id="PIRSF001589">
    <property type="entry name" value="Asn_synthetase_glu-h"/>
    <property type="match status" value="1"/>
</dbReference>
<dbReference type="EC" id="6.3.5.4" evidence="3"/>
<dbReference type="CDD" id="cd00712">
    <property type="entry name" value="AsnB"/>
    <property type="match status" value="1"/>
</dbReference>
<gene>
    <name evidence="12" type="ordered locus">Pedsa_0829</name>
</gene>
<dbReference type="InterPro" id="IPR029055">
    <property type="entry name" value="Ntn_hydrolases_N"/>
</dbReference>
<dbReference type="SUPFAM" id="SSF56235">
    <property type="entry name" value="N-terminal nucleophile aminohydrolases (Ntn hydrolases)"/>
    <property type="match status" value="1"/>
</dbReference>
<dbReference type="KEGG" id="psn:Pedsa_0829"/>
<proteinExistence type="inferred from homology"/>
<evidence type="ECO:0000256" key="1">
    <source>
        <dbReference type="ARBA" id="ARBA00005187"/>
    </source>
</evidence>
<dbReference type="RefSeq" id="WP_013631901.1">
    <property type="nucleotide sequence ID" value="NC_015177.1"/>
</dbReference>
<keyword evidence="5 9" id="KW-0067">ATP-binding</keyword>
<dbReference type="PANTHER" id="PTHR43284:SF1">
    <property type="entry name" value="ASPARAGINE SYNTHETASE"/>
    <property type="match status" value="1"/>
</dbReference>
<dbReference type="HOGENOM" id="CLU_014658_3_1_10"/>
<keyword evidence="8" id="KW-0061">Asparagine biosynthesis</keyword>
<comment type="similarity">
    <text evidence="2">Belongs to the asparagine synthetase family.</text>
</comment>
<keyword evidence="8" id="KW-0028">Amino-acid biosynthesis</keyword>
<evidence type="ECO:0000256" key="9">
    <source>
        <dbReference type="PIRSR" id="PIRSR001589-2"/>
    </source>
</evidence>
<dbReference type="Proteomes" id="UP000000310">
    <property type="component" value="Chromosome"/>
</dbReference>
<evidence type="ECO:0000259" key="11">
    <source>
        <dbReference type="PROSITE" id="PS51278"/>
    </source>
</evidence>
<evidence type="ECO:0000313" key="13">
    <source>
        <dbReference type="Proteomes" id="UP000000310"/>
    </source>
</evidence>
<comment type="catalytic activity">
    <reaction evidence="7">
        <text>L-aspartate + L-glutamine + ATP + H2O = L-asparagine + L-glutamate + AMP + diphosphate + H(+)</text>
        <dbReference type="Rhea" id="RHEA:12228"/>
        <dbReference type="ChEBI" id="CHEBI:15377"/>
        <dbReference type="ChEBI" id="CHEBI:15378"/>
        <dbReference type="ChEBI" id="CHEBI:29985"/>
        <dbReference type="ChEBI" id="CHEBI:29991"/>
        <dbReference type="ChEBI" id="CHEBI:30616"/>
        <dbReference type="ChEBI" id="CHEBI:33019"/>
        <dbReference type="ChEBI" id="CHEBI:58048"/>
        <dbReference type="ChEBI" id="CHEBI:58359"/>
        <dbReference type="ChEBI" id="CHEBI:456215"/>
        <dbReference type="EC" id="6.3.5.4"/>
    </reaction>
</comment>
<accession>F0S9P5</accession>
<dbReference type="InterPro" id="IPR051786">
    <property type="entry name" value="ASN_synthetase/amidase"/>
</dbReference>
<evidence type="ECO:0000256" key="6">
    <source>
        <dbReference type="ARBA" id="ARBA00022962"/>
    </source>
</evidence>
<feature type="active site" description="For GATase activity" evidence="8">
    <location>
        <position position="2"/>
    </location>
</feature>
<dbReference type="InterPro" id="IPR014729">
    <property type="entry name" value="Rossmann-like_a/b/a_fold"/>
</dbReference>
<evidence type="ECO:0000256" key="3">
    <source>
        <dbReference type="ARBA" id="ARBA00012737"/>
    </source>
</evidence>
<keyword evidence="6 8" id="KW-0315">Glutamine amidotransferase</keyword>
<dbReference type="GO" id="GO:0006529">
    <property type="term" value="P:asparagine biosynthetic process"/>
    <property type="evidence" value="ECO:0007669"/>
    <property type="project" value="UniProtKB-KW"/>
</dbReference>
<keyword evidence="4 9" id="KW-0547">Nucleotide-binding</keyword>
<feature type="binding site" evidence="9">
    <location>
        <position position="281"/>
    </location>
    <ligand>
        <name>ATP</name>
        <dbReference type="ChEBI" id="CHEBI:30616"/>
    </ligand>
</feature>
<dbReference type="eggNOG" id="COG0367">
    <property type="taxonomic scope" value="Bacteria"/>
</dbReference>
<organism evidence="12 13">
    <name type="scientific">Pseudopedobacter saltans (strain ATCC 51119 / DSM 12145 / JCM 21818 / CCUG 39354 / LMG 10337 / NBRC 100064 / NCIMB 13643)</name>
    <name type="common">Pedobacter saltans</name>
    <dbReference type="NCBI Taxonomy" id="762903"/>
    <lineage>
        <taxon>Bacteria</taxon>
        <taxon>Pseudomonadati</taxon>
        <taxon>Bacteroidota</taxon>
        <taxon>Sphingobacteriia</taxon>
        <taxon>Sphingobacteriales</taxon>
        <taxon>Sphingobacteriaceae</taxon>
        <taxon>Pseudopedobacter</taxon>
    </lineage>
</organism>
<name>F0S9P5_PSESL</name>
<dbReference type="NCBIfam" id="TIGR01536">
    <property type="entry name" value="asn_synth_AEB"/>
    <property type="match status" value="1"/>
</dbReference>
<dbReference type="Pfam" id="PF00733">
    <property type="entry name" value="Asn_synthase"/>
    <property type="match status" value="1"/>
</dbReference>